<evidence type="ECO:0000313" key="2">
    <source>
        <dbReference type="WBParaSite" id="nRc.2.0.1.t38498-RA"/>
    </source>
</evidence>
<reference evidence="2" key="1">
    <citation type="submission" date="2022-11" db="UniProtKB">
        <authorList>
            <consortium name="WormBaseParasite"/>
        </authorList>
    </citation>
    <scope>IDENTIFICATION</scope>
</reference>
<dbReference type="AlphaFoldDB" id="A0A915KIC7"/>
<dbReference type="Proteomes" id="UP000887565">
    <property type="component" value="Unplaced"/>
</dbReference>
<dbReference type="WBParaSite" id="nRc.2.0.1.t38498-RA">
    <property type="protein sequence ID" value="nRc.2.0.1.t38498-RA"/>
    <property type="gene ID" value="nRc.2.0.1.g38498"/>
</dbReference>
<name>A0A915KIC7_ROMCU</name>
<organism evidence="1 2">
    <name type="scientific">Romanomermis culicivorax</name>
    <name type="common">Nematode worm</name>
    <dbReference type="NCBI Taxonomy" id="13658"/>
    <lineage>
        <taxon>Eukaryota</taxon>
        <taxon>Metazoa</taxon>
        <taxon>Ecdysozoa</taxon>
        <taxon>Nematoda</taxon>
        <taxon>Enoplea</taxon>
        <taxon>Dorylaimia</taxon>
        <taxon>Mermithida</taxon>
        <taxon>Mermithoidea</taxon>
        <taxon>Mermithidae</taxon>
        <taxon>Romanomermis</taxon>
    </lineage>
</organism>
<keyword evidence="1" id="KW-1185">Reference proteome</keyword>
<protein>
    <submittedName>
        <fullName evidence="2">Uncharacterized protein</fullName>
    </submittedName>
</protein>
<sequence>FVYCHKIRQQSRSEIEKTLASTLLTPWQLFKQLMHSYCIGEIFIKIIAPFEELYSSKEGIHI</sequence>
<evidence type="ECO:0000313" key="1">
    <source>
        <dbReference type="Proteomes" id="UP000887565"/>
    </source>
</evidence>
<accession>A0A915KIC7</accession>
<proteinExistence type="predicted"/>